<dbReference type="Pfam" id="PF07058">
    <property type="entry name" value="MAP70"/>
    <property type="match status" value="1"/>
</dbReference>
<comment type="caution">
    <text evidence="9">The sequence shown here is derived from an EMBL/GenBank/DDBJ whole genome shotgun (WGS) entry which is preliminary data.</text>
</comment>
<comment type="subcellular location">
    <subcellularLocation>
        <location evidence="1">Cytoplasm</location>
        <location evidence="1">Cytoskeleton</location>
    </subcellularLocation>
</comment>
<feature type="coiled-coil region" evidence="7">
    <location>
        <begin position="133"/>
        <end position="160"/>
    </location>
</feature>
<evidence type="ECO:0000256" key="7">
    <source>
        <dbReference type="SAM" id="Coils"/>
    </source>
</evidence>
<keyword evidence="6" id="KW-0206">Cytoskeleton</keyword>
<proteinExistence type="inferred from homology"/>
<feature type="coiled-coil region" evidence="7">
    <location>
        <begin position="65"/>
        <end position="106"/>
    </location>
</feature>
<protein>
    <recommendedName>
        <fullName evidence="11">Microtubule-associated protein 70-5</fullName>
    </recommendedName>
</protein>
<evidence type="ECO:0008006" key="11">
    <source>
        <dbReference type="Google" id="ProtNLM"/>
    </source>
</evidence>
<evidence type="ECO:0000313" key="9">
    <source>
        <dbReference type="EMBL" id="KAF6153740.1"/>
    </source>
</evidence>
<dbReference type="GO" id="GO:0007010">
    <property type="term" value="P:cytoskeleton organization"/>
    <property type="evidence" value="ECO:0007669"/>
    <property type="project" value="InterPro"/>
</dbReference>
<reference evidence="9 10" key="1">
    <citation type="journal article" date="2020" name="IScience">
        <title>Genome Sequencing of the Endangered Kingdonia uniflora (Circaeasteraceae, Ranunculales) Reveals Potential Mechanisms of Evolutionary Specialization.</title>
        <authorList>
            <person name="Sun Y."/>
            <person name="Deng T."/>
            <person name="Zhang A."/>
            <person name="Moore M.J."/>
            <person name="Landis J.B."/>
            <person name="Lin N."/>
            <person name="Zhang H."/>
            <person name="Zhang X."/>
            <person name="Huang J."/>
            <person name="Zhang X."/>
            <person name="Sun H."/>
            <person name="Wang H."/>
        </authorList>
    </citation>
    <scope>NUCLEOTIDE SEQUENCE [LARGE SCALE GENOMIC DNA]</scope>
    <source>
        <strain evidence="9">TB1705</strain>
        <tissue evidence="9">Leaf</tissue>
    </source>
</reference>
<evidence type="ECO:0000256" key="3">
    <source>
        <dbReference type="ARBA" id="ARBA00022490"/>
    </source>
</evidence>
<dbReference type="GO" id="GO:0005874">
    <property type="term" value="C:microtubule"/>
    <property type="evidence" value="ECO:0007669"/>
    <property type="project" value="UniProtKB-KW"/>
</dbReference>
<dbReference type="PANTHER" id="PTHR31246:SF5">
    <property type="entry name" value="MICROTUBULE-ASSOCIATED PROTEIN 70-5"/>
    <property type="match status" value="1"/>
</dbReference>
<feature type="compositionally biased region" description="Polar residues" evidence="8">
    <location>
        <begin position="365"/>
        <end position="389"/>
    </location>
</feature>
<evidence type="ECO:0000256" key="5">
    <source>
        <dbReference type="ARBA" id="ARBA00023054"/>
    </source>
</evidence>
<evidence type="ECO:0000256" key="1">
    <source>
        <dbReference type="ARBA" id="ARBA00004245"/>
    </source>
</evidence>
<keyword evidence="3" id="KW-0963">Cytoplasm</keyword>
<feature type="region of interest" description="Disordered" evidence="8">
    <location>
        <begin position="1"/>
        <end position="24"/>
    </location>
</feature>
<dbReference type="AlphaFoldDB" id="A0A7J7MG22"/>
<dbReference type="EMBL" id="JACGCM010001557">
    <property type="protein sequence ID" value="KAF6153740.1"/>
    <property type="molecule type" value="Genomic_DNA"/>
</dbReference>
<organism evidence="9 10">
    <name type="scientific">Kingdonia uniflora</name>
    <dbReference type="NCBI Taxonomy" id="39325"/>
    <lineage>
        <taxon>Eukaryota</taxon>
        <taxon>Viridiplantae</taxon>
        <taxon>Streptophyta</taxon>
        <taxon>Embryophyta</taxon>
        <taxon>Tracheophyta</taxon>
        <taxon>Spermatophyta</taxon>
        <taxon>Magnoliopsida</taxon>
        <taxon>Ranunculales</taxon>
        <taxon>Circaeasteraceae</taxon>
        <taxon>Kingdonia</taxon>
    </lineage>
</organism>
<feature type="region of interest" description="Disordered" evidence="8">
    <location>
        <begin position="361"/>
        <end position="389"/>
    </location>
</feature>
<dbReference type="GO" id="GO:0008017">
    <property type="term" value="F:microtubule binding"/>
    <property type="evidence" value="ECO:0007669"/>
    <property type="project" value="InterPro"/>
</dbReference>
<evidence type="ECO:0000256" key="8">
    <source>
        <dbReference type="SAM" id="MobiDB-lite"/>
    </source>
</evidence>
<feature type="coiled-coil region" evidence="7">
    <location>
        <begin position="197"/>
        <end position="304"/>
    </location>
</feature>
<sequence>MGSDSFEEVSTGGEGRTPLLSPSDPYVLELNRLHNQLKEKNSELGVTHAEIKALRVTEVLEDKAVKELSIELEKLDDKLRASENELDQKNLEINKLAVEKKEALSAQFAAEATLRRVHANQKDEDSVPIEAVIAPLEAEIKIYKNEIAALQEDNKALERLTKSKEFALLEAEKILRSALERALIVEEEETRIIDKINRQKVLEVEKLTQTIQELEESILERGKDVNNLRDYQRQFSELNEEKRILERELARTKVSANRVAAVVANEWKDENEKVMSVNKWLKEREFFQAEIKRLKEKLSISERTAKAEAQLKDKLKLRLTALEEGLKHVSSFSGSPKASNESQQMEKPNQILGFLNNAGVRKRSTSQPRASICTSKSSPLRQPNMGSETVNNVGEMKRLSSLKMKYAVGDNMLRKSLWASRSKVVDSDGKENETTKVNSELEPAVLGETKTKDVQYTERQKEGGDDVISGFLYDRLQREVINLRKCCDEKDGTVNAKEEEIQLLRRTVGALTKAKDIESKKLKRETAAREKDIIVLGKLEDSKQKRKSTNFSKR</sequence>
<evidence type="ECO:0000313" key="10">
    <source>
        <dbReference type="Proteomes" id="UP000541444"/>
    </source>
</evidence>
<accession>A0A7J7MG22</accession>
<evidence type="ECO:0000256" key="6">
    <source>
        <dbReference type="ARBA" id="ARBA00023212"/>
    </source>
</evidence>
<dbReference type="OrthoDB" id="1906253at2759"/>
<evidence type="ECO:0000256" key="4">
    <source>
        <dbReference type="ARBA" id="ARBA00022701"/>
    </source>
</evidence>
<gene>
    <name evidence="9" type="ORF">GIB67_000973</name>
</gene>
<evidence type="ECO:0000256" key="2">
    <source>
        <dbReference type="ARBA" id="ARBA00008825"/>
    </source>
</evidence>
<dbReference type="PANTHER" id="PTHR31246">
    <property type="entry name" value="MICROTUBULE-ASSOCIATED PROTEIN 70-2"/>
    <property type="match status" value="1"/>
</dbReference>
<comment type="similarity">
    <text evidence="2">Belongs to the MAP70 family.</text>
</comment>
<name>A0A7J7MG22_9MAGN</name>
<keyword evidence="4" id="KW-0493">Microtubule</keyword>
<keyword evidence="10" id="KW-1185">Reference proteome</keyword>
<dbReference type="InterPro" id="IPR009768">
    <property type="entry name" value="MAP70"/>
</dbReference>
<keyword evidence="5 7" id="KW-0175">Coiled coil</keyword>
<dbReference type="Proteomes" id="UP000541444">
    <property type="component" value="Unassembled WGS sequence"/>
</dbReference>